<accession>A0A8B8FLK1</accession>
<evidence type="ECO:0000256" key="7">
    <source>
        <dbReference type="ARBA" id="ARBA00022989"/>
    </source>
</evidence>
<dbReference type="Pfam" id="PF00201">
    <property type="entry name" value="UDPGT"/>
    <property type="match status" value="1"/>
</dbReference>
<protein>
    <recommendedName>
        <fullName evidence="12">UDP-glucuronosyltransferase</fullName>
        <ecNumber evidence="12">2.4.1.17</ecNumber>
    </recommendedName>
</protein>
<evidence type="ECO:0000256" key="3">
    <source>
        <dbReference type="ARBA" id="ARBA00022676"/>
    </source>
</evidence>
<keyword evidence="7 12" id="KW-1133">Transmembrane helix</keyword>
<comment type="subcellular location">
    <subcellularLocation>
        <location evidence="10">Endomembrane system</location>
        <topology evidence="10">Single-pass type I membrane protein</topology>
    </subcellularLocation>
    <subcellularLocation>
        <location evidence="1">Endoplasmic reticulum</location>
    </subcellularLocation>
    <subcellularLocation>
        <location evidence="12">Membrane</location>
        <topology evidence="12">Single-pass membrane protein</topology>
    </subcellularLocation>
</comment>
<evidence type="ECO:0000256" key="1">
    <source>
        <dbReference type="ARBA" id="ARBA00004240"/>
    </source>
</evidence>
<organism evidence="13 14">
    <name type="scientific">Sipha flava</name>
    <name type="common">yellow sugarcane aphid</name>
    <dbReference type="NCBI Taxonomy" id="143950"/>
    <lineage>
        <taxon>Eukaryota</taxon>
        <taxon>Metazoa</taxon>
        <taxon>Ecdysozoa</taxon>
        <taxon>Arthropoda</taxon>
        <taxon>Hexapoda</taxon>
        <taxon>Insecta</taxon>
        <taxon>Pterygota</taxon>
        <taxon>Neoptera</taxon>
        <taxon>Paraneoptera</taxon>
        <taxon>Hemiptera</taxon>
        <taxon>Sternorrhyncha</taxon>
        <taxon>Aphidomorpha</taxon>
        <taxon>Aphidoidea</taxon>
        <taxon>Aphididae</taxon>
        <taxon>Sipha</taxon>
    </lineage>
</organism>
<dbReference type="RefSeq" id="XP_025411513.1">
    <property type="nucleotide sequence ID" value="XM_025555728.1"/>
</dbReference>
<dbReference type="GO" id="GO:0015020">
    <property type="term" value="F:glucuronosyltransferase activity"/>
    <property type="evidence" value="ECO:0007669"/>
    <property type="project" value="UniProtKB-EC"/>
</dbReference>
<feature type="signal peptide" evidence="12">
    <location>
        <begin position="1"/>
        <end position="22"/>
    </location>
</feature>
<evidence type="ECO:0000256" key="4">
    <source>
        <dbReference type="ARBA" id="ARBA00022679"/>
    </source>
</evidence>
<keyword evidence="6" id="KW-0256">Endoplasmic reticulum</keyword>
<dbReference type="GO" id="GO:0016020">
    <property type="term" value="C:membrane"/>
    <property type="evidence" value="ECO:0007669"/>
    <property type="project" value="UniProtKB-SubCell"/>
</dbReference>
<dbReference type="AlphaFoldDB" id="A0A8B8FLK1"/>
<evidence type="ECO:0000256" key="5">
    <source>
        <dbReference type="ARBA" id="ARBA00022692"/>
    </source>
</evidence>
<dbReference type="InterPro" id="IPR002213">
    <property type="entry name" value="UDP_glucos_trans"/>
</dbReference>
<dbReference type="InterPro" id="IPR050271">
    <property type="entry name" value="UDP-glycosyltransferase"/>
</dbReference>
<dbReference type="InterPro" id="IPR035595">
    <property type="entry name" value="UDP_glycos_trans_CS"/>
</dbReference>
<dbReference type="PANTHER" id="PTHR48043:SF159">
    <property type="entry name" value="EG:EG0003.4 PROTEIN-RELATED"/>
    <property type="match status" value="1"/>
</dbReference>
<proteinExistence type="inferred from homology"/>
<dbReference type="PROSITE" id="PS00375">
    <property type="entry name" value="UDPGT"/>
    <property type="match status" value="1"/>
</dbReference>
<dbReference type="GO" id="GO:0005783">
    <property type="term" value="C:endoplasmic reticulum"/>
    <property type="evidence" value="ECO:0007669"/>
    <property type="project" value="UniProtKB-SubCell"/>
</dbReference>
<keyword evidence="13" id="KW-1185">Reference proteome</keyword>
<keyword evidence="3 11" id="KW-0328">Glycosyltransferase</keyword>
<comment type="similarity">
    <text evidence="2 11">Belongs to the UDP-glycosyltransferase family.</text>
</comment>
<evidence type="ECO:0000256" key="9">
    <source>
        <dbReference type="ARBA" id="ARBA00023180"/>
    </source>
</evidence>
<dbReference type="CDD" id="cd03784">
    <property type="entry name" value="GT1_Gtf-like"/>
    <property type="match status" value="1"/>
</dbReference>
<evidence type="ECO:0000313" key="14">
    <source>
        <dbReference type="RefSeq" id="XP_025411513.1"/>
    </source>
</evidence>
<dbReference type="EC" id="2.4.1.17" evidence="12"/>
<feature type="transmembrane region" description="Helical" evidence="12">
    <location>
        <begin position="479"/>
        <end position="506"/>
    </location>
</feature>
<gene>
    <name evidence="14" type="primary">LOC112684296</name>
</gene>
<dbReference type="Proteomes" id="UP000694846">
    <property type="component" value="Unplaced"/>
</dbReference>
<keyword evidence="9" id="KW-0325">Glycoprotein</keyword>
<reference evidence="14" key="1">
    <citation type="submission" date="2025-08" db="UniProtKB">
        <authorList>
            <consortium name="RefSeq"/>
        </authorList>
    </citation>
    <scope>IDENTIFICATION</scope>
    <source>
        <tissue evidence="14">Whole body</tissue>
    </source>
</reference>
<name>A0A8B8FLK1_9HEMI</name>
<dbReference type="FunFam" id="3.40.50.2000:FF:000050">
    <property type="entry name" value="UDP-glucuronosyltransferase"/>
    <property type="match status" value="1"/>
</dbReference>
<keyword evidence="5 12" id="KW-0812">Transmembrane</keyword>
<evidence type="ECO:0000256" key="11">
    <source>
        <dbReference type="RuleBase" id="RU003718"/>
    </source>
</evidence>
<dbReference type="Gene3D" id="3.40.50.2000">
    <property type="entry name" value="Glycogen Phosphorylase B"/>
    <property type="match status" value="2"/>
</dbReference>
<evidence type="ECO:0000256" key="2">
    <source>
        <dbReference type="ARBA" id="ARBA00009995"/>
    </source>
</evidence>
<comment type="catalytic activity">
    <reaction evidence="12">
        <text>glucuronate acceptor + UDP-alpha-D-glucuronate = acceptor beta-D-glucuronoside + UDP + H(+)</text>
        <dbReference type="Rhea" id="RHEA:21032"/>
        <dbReference type="ChEBI" id="CHEBI:15378"/>
        <dbReference type="ChEBI" id="CHEBI:58052"/>
        <dbReference type="ChEBI" id="CHEBI:58223"/>
        <dbReference type="ChEBI" id="CHEBI:132367"/>
        <dbReference type="ChEBI" id="CHEBI:132368"/>
        <dbReference type="EC" id="2.4.1.17"/>
    </reaction>
</comment>
<dbReference type="OrthoDB" id="5835829at2759"/>
<feature type="chain" id="PRO_5034679248" description="UDP-glucuronosyltransferase" evidence="12">
    <location>
        <begin position="23"/>
        <end position="524"/>
    </location>
</feature>
<keyword evidence="4 11" id="KW-0808">Transferase</keyword>
<evidence type="ECO:0000256" key="6">
    <source>
        <dbReference type="ARBA" id="ARBA00022824"/>
    </source>
</evidence>
<evidence type="ECO:0000256" key="12">
    <source>
        <dbReference type="RuleBase" id="RU362059"/>
    </source>
</evidence>
<evidence type="ECO:0000313" key="13">
    <source>
        <dbReference type="Proteomes" id="UP000694846"/>
    </source>
</evidence>
<evidence type="ECO:0000256" key="10">
    <source>
        <dbReference type="ARBA" id="ARBA00046288"/>
    </source>
</evidence>
<sequence length="524" mass="60012">MYYQILTVMLLALGNHVQPTDGANILAFFPLPIYSHFSGFNPLFLELADRGHRVTVVSPFQPKGTVPSTYKHVSITNVRIPRRTNLLDIPKSYRITNMINVRKTMMEMVRRTLVLKDTQAFLNDTRNAFDLVLSECWYSDAFLAVGHRYSAPVMCLSPMMPSATLCAALGSPNNPSFVPSFWLHYSDAMRFSERLFNAVITAAEMLLSGVVYRDVDQEMADALFTYPGHEHRPPMDELRGAVAVTLINSHHSVSYPRPYPPGFVSVAGMHMRPKKESAVKVEPEFKMLLDSAIDGIIYFSFGSNIKMSDLPEHYVRMFVESFRKLPQKVLWKWENGSIDNAPDNVYVASWFPQQYILSHENCKLFITHGGYHSLVEALHAGVPLIGFPFFTDQYYNMRFVVENGFGIEIMLNDLRENVLDDAIGSIMFDSSYKEHARRASEIFLDLPSSALDTAVYWVEYVIRNGPDFKLSLQSHRLNWYQYFLLDVIVSIIVILVSTAFFFYALIKFICKRYFNSSFKIEKLN</sequence>
<keyword evidence="8 12" id="KW-0472">Membrane</keyword>
<dbReference type="GeneID" id="112684296"/>
<keyword evidence="12" id="KW-0732">Signal</keyword>
<dbReference type="SUPFAM" id="SSF53756">
    <property type="entry name" value="UDP-Glycosyltransferase/glycogen phosphorylase"/>
    <property type="match status" value="1"/>
</dbReference>
<evidence type="ECO:0000256" key="8">
    <source>
        <dbReference type="ARBA" id="ARBA00023136"/>
    </source>
</evidence>
<dbReference type="PANTHER" id="PTHR48043">
    <property type="entry name" value="EG:EG0003.4 PROTEIN-RELATED"/>
    <property type="match status" value="1"/>
</dbReference>